<dbReference type="Gene3D" id="3.90.550.10">
    <property type="entry name" value="Spore Coat Polysaccharide Biosynthesis Protein SpsA, Chain A"/>
    <property type="match status" value="1"/>
</dbReference>
<dbReference type="KEGG" id="bman:114245287"/>
<comment type="subcellular location">
    <subcellularLocation>
        <location evidence="1">Cytoplasm</location>
        <location evidence="1">Cytosol</location>
    </subcellularLocation>
</comment>
<evidence type="ECO:0000259" key="9">
    <source>
        <dbReference type="PROSITE" id="PS51363"/>
    </source>
</evidence>
<dbReference type="SUPFAM" id="SSF53448">
    <property type="entry name" value="Nucleotide-diphospho-sugar transferases"/>
    <property type="match status" value="1"/>
</dbReference>
<dbReference type="OrthoDB" id="424572at2759"/>
<evidence type="ECO:0000256" key="1">
    <source>
        <dbReference type="ARBA" id="ARBA00004514"/>
    </source>
</evidence>
<dbReference type="PANTHER" id="PTHR45887:SF1">
    <property type="entry name" value="TRANSLATION INITIATION FACTOR EIF-2B SUBUNIT EPSILON"/>
    <property type="match status" value="1"/>
</dbReference>
<dbReference type="PANTHER" id="PTHR45887">
    <property type="entry name" value="TRANSLATION INITIATION FACTOR EIF-2B SUBUNIT EPSILON"/>
    <property type="match status" value="1"/>
</dbReference>
<evidence type="ECO:0000256" key="8">
    <source>
        <dbReference type="ARBA" id="ARBA00046432"/>
    </source>
</evidence>
<evidence type="ECO:0000256" key="6">
    <source>
        <dbReference type="ARBA" id="ARBA00044144"/>
    </source>
</evidence>
<dbReference type="InterPro" id="IPR051956">
    <property type="entry name" value="eIF2B_epsilon"/>
</dbReference>
<keyword evidence="4 11" id="KW-0396">Initiation factor</keyword>
<evidence type="ECO:0000256" key="5">
    <source>
        <dbReference type="ARBA" id="ARBA00022917"/>
    </source>
</evidence>
<dbReference type="FunFam" id="1.25.40.180:FF:000022">
    <property type="entry name" value="Translation initiation factor eIF-2B epsilon subunit"/>
    <property type="match status" value="1"/>
</dbReference>
<feature type="domain" description="W2" evidence="9">
    <location>
        <begin position="478"/>
        <end position="644"/>
    </location>
</feature>
<evidence type="ECO:0000256" key="2">
    <source>
        <dbReference type="ARBA" id="ARBA00007878"/>
    </source>
</evidence>
<dbReference type="InterPro" id="IPR016024">
    <property type="entry name" value="ARM-type_fold"/>
</dbReference>
<keyword evidence="10" id="KW-1185">Reference proteome</keyword>
<dbReference type="GO" id="GO:0031369">
    <property type="term" value="F:translation initiation factor binding"/>
    <property type="evidence" value="ECO:0007669"/>
    <property type="project" value="InterPro"/>
</dbReference>
<evidence type="ECO:0000256" key="7">
    <source>
        <dbReference type="ARBA" id="ARBA00044345"/>
    </source>
</evidence>
<dbReference type="InterPro" id="IPR011004">
    <property type="entry name" value="Trimer_LpxA-like_sf"/>
</dbReference>
<gene>
    <name evidence="11" type="primary">LOC114245287</name>
</gene>
<evidence type="ECO:0000313" key="10">
    <source>
        <dbReference type="Proteomes" id="UP000504629"/>
    </source>
</evidence>
<dbReference type="Pfam" id="PF25084">
    <property type="entry name" value="LbH_EIF2B"/>
    <property type="match status" value="1"/>
</dbReference>
<keyword evidence="5" id="KW-0648">Protein biosynthesis</keyword>
<dbReference type="CDD" id="cd04197">
    <property type="entry name" value="eIF-2B_epsilon_N"/>
    <property type="match status" value="1"/>
</dbReference>
<dbReference type="InterPro" id="IPR003307">
    <property type="entry name" value="W2_domain"/>
</dbReference>
<dbReference type="InterPro" id="IPR035543">
    <property type="entry name" value="eIF-2B_epsilon_N"/>
</dbReference>
<dbReference type="CDD" id="cd11558">
    <property type="entry name" value="W2_eIF2B_epsilon"/>
    <property type="match status" value="1"/>
</dbReference>
<dbReference type="Pfam" id="PF00483">
    <property type="entry name" value="NTP_transferase"/>
    <property type="match status" value="1"/>
</dbReference>
<comment type="similarity">
    <text evidence="2">Belongs to the eIF-2B gamma/epsilon subunits family.</text>
</comment>
<keyword evidence="3" id="KW-0963">Cytoplasm</keyword>
<name>A0A6J2JWG8_BOMMA</name>
<dbReference type="GO" id="GO:0005085">
    <property type="term" value="F:guanyl-nucleotide exchange factor activity"/>
    <property type="evidence" value="ECO:0007669"/>
    <property type="project" value="InterPro"/>
</dbReference>
<dbReference type="InterPro" id="IPR044123">
    <property type="entry name" value="W2_eIF2B_epsilon"/>
</dbReference>
<dbReference type="Pfam" id="PF02020">
    <property type="entry name" value="W2"/>
    <property type="match status" value="1"/>
</dbReference>
<dbReference type="PROSITE" id="PS51363">
    <property type="entry name" value="W2"/>
    <property type="match status" value="1"/>
</dbReference>
<dbReference type="GO" id="GO:0005851">
    <property type="term" value="C:eukaryotic translation initiation factor 2B complex"/>
    <property type="evidence" value="ECO:0007669"/>
    <property type="project" value="TreeGrafter"/>
</dbReference>
<accession>A0A6J2JWG8</accession>
<dbReference type="GeneID" id="114245287"/>
<comment type="subunit">
    <text evidence="8">Component of the translation initiation factor 2B (eIF2B) complex which is a heterodecamer of two sets of five different subunits: alpha, beta, gamma, delta and epsilon. Subunits alpha, beta and delta comprise a regulatory subcomplex and subunits epsilon and gamma comprise a catalytic subcomplex. Within the complex, the hexameric regulatory complex resides at the center, with the two heterodimeric catalytic subcomplexes bound on opposite sides.</text>
</comment>
<sequence>MKMEMDKENIVQAVVIMDTFNSNFSPITDNKPMGFLEVAGVPLIDYVLESLALGGVGEAILFCCQNGQKIKEHVQKHQDNKSLWSLTMDIQILMSDTCQTMGDVMRELDAAALLKGYFVLAGINSITNMNFASLLEQHKQTCKKDKGTAMTLVYKKLSWEHPLISSDRSTFLAANENTKKVLVHKRYRPKSKEKIISLPLDLVLNNSEVKLHHNLVDTNIALCSPTVPPLFSDNFDFQTRDDFIHGILINEEILASSLYYTLLKSNQYAAAITNWKTYQTVCRDILHKWVYPLSIESGLYSRDKYTLTGNLNFVENSAMLSRSCVLTENTLIGAKTQVQDNTTVTKSIIGKKCTIGNNVIINGSHIMNNVIIKDNCRISNSFIDDNCVISEGSNLHAGTIIAENVKVESGSDLKGRIECSIDNDKKLQKSESSGTEWEESSGSSDEEFIGFDKVWSDSESCYSSISSADSSLPDSPVPDDTKMFLQEVIDSLARGYDEKLKCDYLILEINSSRYAYNIQLNEVNFFVVRALLSMPVLSEAKNVLTTVKDILKYFRPVLANYIKSKSSIMDCLRAVEDTCLNCEWLDGKSGQILHLLYEADVVDEDSLVDWYAELKENANPFVKQPSLVKFFEWLQEASEESDDSE</sequence>
<evidence type="ECO:0000313" key="11">
    <source>
        <dbReference type="RefSeq" id="XP_028033217.1"/>
    </source>
</evidence>
<dbReference type="CTD" id="31156"/>
<dbReference type="SMART" id="SM00515">
    <property type="entry name" value="eIF5C"/>
    <property type="match status" value="1"/>
</dbReference>
<dbReference type="GO" id="GO:0005829">
    <property type="term" value="C:cytosol"/>
    <property type="evidence" value="ECO:0007669"/>
    <property type="project" value="UniProtKB-SubCell"/>
</dbReference>
<protein>
    <recommendedName>
        <fullName evidence="6">Translation initiation factor eIF2B subunit epsilon</fullName>
    </recommendedName>
    <alternativeName>
        <fullName evidence="7">eIF2B GDP-GTP exchange factor subunit epsilon</fullName>
    </alternativeName>
</protein>
<evidence type="ECO:0000256" key="4">
    <source>
        <dbReference type="ARBA" id="ARBA00022540"/>
    </source>
</evidence>
<dbReference type="AlphaFoldDB" id="A0A6J2JWG8"/>
<dbReference type="Gene3D" id="2.160.10.10">
    <property type="entry name" value="Hexapeptide repeat proteins"/>
    <property type="match status" value="1"/>
</dbReference>
<dbReference type="InterPro" id="IPR029044">
    <property type="entry name" value="Nucleotide-diphossugar_trans"/>
</dbReference>
<dbReference type="Gene3D" id="1.25.40.180">
    <property type="match status" value="1"/>
</dbReference>
<dbReference type="InterPro" id="IPR056764">
    <property type="entry name" value="LbH_EIF2B3/5"/>
</dbReference>
<dbReference type="SUPFAM" id="SSF48371">
    <property type="entry name" value="ARM repeat"/>
    <property type="match status" value="1"/>
</dbReference>
<dbReference type="SUPFAM" id="SSF51161">
    <property type="entry name" value="Trimeric LpxA-like enzymes"/>
    <property type="match status" value="1"/>
</dbReference>
<dbReference type="GO" id="GO:0003743">
    <property type="term" value="F:translation initiation factor activity"/>
    <property type="evidence" value="ECO:0007669"/>
    <property type="project" value="UniProtKB-KW"/>
</dbReference>
<reference evidence="11" key="1">
    <citation type="submission" date="2025-08" db="UniProtKB">
        <authorList>
            <consortium name="RefSeq"/>
        </authorList>
    </citation>
    <scope>IDENTIFICATION</scope>
    <source>
        <tissue evidence="11">Silk gland</tissue>
    </source>
</reference>
<dbReference type="InterPro" id="IPR005835">
    <property type="entry name" value="NTP_transferase_dom"/>
</dbReference>
<dbReference type="Proteomes" id="UP000504629">
    <property type="component" value="Unplaced"/>
</dbReference>
<proteinExistence type="inferred from homology"/>
<organism evidence="10 11">
    <name type="scientific">Bombyx mandarina</name>
    <name type="common">Wild silk moth</name>
    <name type="synonym">Wild silkworm</name>
    <dbReference type="NCBI Taxonomy" id="7092"/>
    <lineage>
        <taxon>Eukaryota</taxon>
        <taxon>Metazoa</taxon>
        <taxon>Ecdysozoa</taxon>
        <taxon>Arthropoda</taxon>
        <taxon>Hexapoda</taxon>
        <taxon>Insecta</taxon>
        <taxon>Pterygota</taxon>
        <taxon>Neoptera</taxon>
        <taxon>Endopterygota</taxon>
        <taxon>Lepidoptera</taxon>
        <taxon>Glossata</taxon>
        <taxon>Ditrysia</taxon>
        <taxon>Bombycoidea</taxon>
        <taxon>Bombycidae</taxon>
        <taxon>Bombycinae</taxon>
        <taxon>Bombyx</taxon>
    </lineage>
</organism>
<evidence type="ECO:0000256" key="3">
    <source>
        <dbReference type="ARBA" id="ARBA00022490"/>
    </source>
</evidence>
<dbReference type="RefSeq" id="XP_028033217.1">
    <property type="nucleotide sequence ID" value="XM_028177416.1"/>
</dbReference>